<evidence type="ECO:0000313" key="1">
    <source>
        <dbReference type="EMBL" id="KAI6087101.1"/>
    </source>
</evidence>
<accession>A0ACC0D359</accession>
<reference evidence="1 2" key="1">
    <citation type="journal article" date="2022" name="New Phytol.">
        <title>Ecological generalism drives hyperdiversity of secondary metabolite gene clusters in xylarialean endophytes.</title>
        <authorList>
            <person name="Franco M.E.E."/>
            <person name="Wisecaver J.H."/>
            <person name="Arnold A.E."/>
            <person name="Ju Y.M."/>
            <person name="Slot J.C."/>
            <person name="Ahrendt S."/>
            <person name="Moore L.P."/>
            <person name="Eastman K.E."/>
            <person name="Scott K."/>
            <person name="Konkel Z."/>
            <person name="Mondo S.J."/>
            <person name="Kuo A."/>
            <person name="Hayes R.D."/>
            <person name="Haridas S."/>
            <person name="Andreopoulos B."/>
            <person name="Riley R."/>
            <person name="LaButti K."/>
            <person name="Pangilinan J."/>
            <person name="Lipzen A."/>
            <person name="Amirebrahimi M."/>
            <person name="Yan J."/>
            <person name="Adam C."/>
            <person name="Keymanesh K."/>
            <person name="Ng V."/>
            <person name="Louie K."/>
            <person name="Northen T."/>
            <person name="Drula E."/>
            <person name="Henrissat B."/>
            <person name="Hsieh H.M."/>
            <person name="Youens-Clark K."/>
            <person name="Lutzoni F."/>
            <person name="Miadlikowska J."/>
            <person name="Eastwood D.C."/>
            <person name="Hamelin R.C."/>
            <person name="Grigoriev I.V."/>
            <person name="U'Ren J.M."/>
        </authorList>
    </citation>
    <scope>NUCLEOTIDE SEQUENCE [LARGE SCALE GENOMIC DNA]</scope>
    <source>
        <strain evidence="1 2">ER1909</strain>
    </source>
</reference>
<protein>
    <submittedName>
        <fullName evidence="1">Uncharacterized protein</fullName>
    </submittedName>
</protein>
<organism evidence="1 2">
    <name type="scientific">Hypoxylon rubiginosum</name>
    <dbReference type="NCBI Taxonomy" id="110542"/>
    <lineage>
        <taxon>Eukaryota</taxon>
        <taxon>Fungi</taxon>
        <taxon>Dikarya</taxon>
        <taxon>Ascomycota</taxon>
        <taxon>Pezizomycotina</taxon>
        <taxon>Sordariomycetes</taxon>
        <taxon>Xylariomycetidae</taxon>
        <taxon>Xylariales</taxon>
        <taxon>Hypoxylaceae</taxon>
        <taxon>Hypoxylon</taxon>
    </lineage>
</organism>
<keyword evidence="2" id="KW-1185">Reference proteome</keyword>
<sequence length="181" mass="19721">MVDYEVSAANSVSSHVSQLLRTIGNWSRPSGHGLYMFRSMFVASSTAALVGLSVAAAAGIVTGSGSLGFLIGSCLGFVGGSVHYYRMCLGQALASLDEHPRLMQLHLAYNFPWFGYQHMRAHQLRSEYFRAAPHARQGNLIAAWQSASASLDEIHDRKTSLYLEAIIKGEASRGLIDKDEE</sequence>
<evidence type="ECO:0000313" key="2">
    <source>
        <dbReference type="Proteomes" id="UP001497680"/>
    </source>
</evidence>
<dbReference type="Proteomes" id="UP001497680">
    <property type="component" value="Unassembled WGS sequence"/>
</dbReference>
<dbReference type="EMBL" id="MU394310">
    <property type="protein sequence ID" value="KAI6087101.1"/>
    <property type="molecule type" value="Genomic_DNA"/>
</dbReference>
<name>A0ACC0D359_9PEZI</name>
<proteinExistence type="predicted"/>
<gene>
    <name evidence="1" type="ORF">F4821DRAFT_237066</name>
</gene>
<comment type="caution">
    <text evidence="1">The sequence shown here is derived from an EMBL/GenBank/DDBJ whole genome shotgun (WGS) entry which is preliminary data.</text>
</comment>